<dbReference type="SMART" id="SM00382">
    <property type="entry name" value="AAA"/>
    <property type="match status" value="2"/>
</dbReference>
<keyword evidence="5" id="KW-1185">Reference proteome</keyword>
<dbReference type="GO" id="GO:0005524">
    <property type="term" value="F:ATP binding"/>
    <property type="evidence" value="ECO:0007669"/>
    <property type="project" value="UniProtKB-KW"/>
</dbReference>
<sequence>MSGKLVSMNDLSLTLDRGPVLQGIDWDIRSGEHWAVLGPNGAGKTTLMMILAGEVWPDDETSREFRVEGEIVHSPLEPLERYRMISPEHQDIFEKLAWDVTGEEVVLAGKDNTPFLYRLADDEEYVRVRDFMESLGMLDLAKRSMVKMSRGEGRKILIARALMAEPEILILDEFLEGIDQQSREQLIRAIDIAAANGTTIVCSAHRKEELPSCVNKTLYIRDGKIDHCRDGDGLEVSCASPRDLKRTPPEVNSIEPGRTLFKLSDASVVFLGKTVLNNIDWEMTGGQSWAVLGRNGAGKSTLLRLLYGDAAAYAAEDEMKRLPERGDSLRSVRGRMGMVSASMQASFGEAVGKPIPIFDVVLSGFFASAGILDDISDEMREKTWEWLRFFGISDLANRPMEQVSYGQLRKAFIARALISGPDVLLLDEPLAGVDEESRHEIYQLLELLARAGVAMVYVTHHREELIPSISHVLEIEGGRVAFRGTKEDYFKLRD</sequence>
<dbReference type="InterPro" id="IPR017871">
    <property type="entry name" value="ABC_transporter-like_CS"/>
</dbReference>
<organism evidence="4 5">
    <name type="scientific">Maridesulfovibrio salexigens (strain ATCC 14822 / DSM 2638 / NCIMB 8403 / VKM B-1763)</name>
    <name type="common">Desulfovibrio salexigens</name>
    <dbReference type="NCBI Taxonomy" id="526222"/>
    <lineage>
        <taxon>Bacteria</taxon>
        <taxon>Pseudomonadati</taxon>
        <taxon>Thermodesulfobacteriota</taxon>
        <taxon>Desulfovibrionia</taxon>
        <taxon>Desulfovibrionales</taxon>
        <taxon>Desulfovibrionaceae</taxon>
        <taxon>Maridesulfovibrio</taxon>
    </lineage>
</organism>
<dbReference type="PROSITE" id="PS50893">
    <property type="entry name" value="ABC_TRANSPORTER_2"/>
    <property type="match status" value="2"/>
</dbReference>
<dbReference type="InterPro" id="IPR003439">
    <property type="entry name" value="ABC_transporter-like_ATP-bd"/>
</dbReference>
<evidence type="ECO:0000313" key="4">
    <source>
        <dbReference type="EMBL" id="ACS79206.1"/>
    </source>
</evidence>
<gene>
    <name evidence="4" type="ordered locus">Desal_1143</name>
</gene>
<accession>C6C143</accession>
<dbReference type="InterPro" id="IPR027417">
    <property type="entry name" value="P-loop_NTPase"/>
</dbReference>
<dbReference type="OrthoDB" id="9809450at2"/>
<evidence type="ECO:0000256" key="1">
    <source>
        <dbReference type="ARBA" id="ARBA00022741"/>
    </source>
</evidence>
<reference evidence="4 5" key="1">
    <citation type="submission" date="2009-06" db="EMBL/GenBank/DDBJ databases">
        <title>Complete sequence of Desulfovibrio salexigens DSM 2638.</title>
        <authorList>
            <consortium name="US DOE Joint Genome Institute"/>
            <person name="Lucas S."/>
            <person name="Copeland A."/>
            <person name="Lapidus A."/>
            <person name="Glavina del Rio T."/>
            <person name="Tice H."/>
            <person name="Bruce D."/>
            <person name="Goodwin L."/>
            <person name="Pitluck S."/>
            <person name="Munk A.C."/>
            <person name="Brettin T."/>
            <person name="Detter J.C."/>
            <person name="Han C."/>
            <person name="Tapia R."/>
            <person name="Larimer F."/>
            <person name="Land M."/>
            <person name="Hauser L."/>
            <person name="Kyrpides N."/>
            <person name="Anderson I."/>
            <person name="Wall J.D."/>
            <person name="Arkin A.P."/>
            <person name="Dehal P."/>
            <person name="Chivian D."/>
            <person name="Giles B."/>
            <person name="Hazen T.C."/>
        </authorList>
    </citation>
    <scope>NUCLEOTIDE SEQUENCE [LARGE SCALE GENOMIC DNA]</scope>
    <source>
        <strain evidence="5">ATCC 14822 / DSM 2638 / NCIMB 8403 / VKM B-1763</strain>
    </source>
</reference>
<keyword evidence="1" id="KW-0547">Nucleotide-binding</keyword>
<feature type="domain" description="ABC transporter" evidence="3">
    <location>
        <begin position="261"/>
        <end position="492"/>
    </location>
</feature>
<dbReference type="RefSeq" id="WP_015851025.1">
    <property type="nucleotide sequence ID" value="NC_012881.1"/>
</dbReference>
<dbReference type="PROSITE" id="PS00211">
    <property type="entry name" value="ABC_TRANSPORTER_1"/>
    <property type="match status" value="1"/>
</dbReference>
<dbReference type="InterPro" id="IPR003593">
    <property type="entry name" value="AAA+_ATPase"/>
</dbReference>
<dbReference type="PANTHER" id="PTHR43158">
    <property type="entry name" value="SKFA PEPTIDE EXPORT ATP-BINDING PROTEIN SKFE"/>
    <property type="match status" value="1"/>
</dbReference>
<dbReference type="GO" id="GO:0016887">
    <property type="term" value="F:ATP hydrolysis activity"/>
    <property type="evidence" value="ECO:0007669"/>
    <property type="project" value="InterPro"/>
</dbReference>
<feature type="domain" description="ABC transporter" evidence="3">
    <location>
        <begin position="6"/>
        <end position="247"/>
    </location>
</feature>
<dbReference type="Proteomes" id="UP000002601">
    <property type="component" value="Chromosome"/>
</dbReference>
<dbReference type="KEGG" id="dsa:Desal_1143"/>
<dbReference type="SUPFAM" id="SSF52540">
    <property type="entry name" value="P-loop containing nucleoside triphosphate hydrolases"/>
    <property type="match status" value="2"/>
</dbReference>
<dbReference type="eggNOG" id="COG1129">
    <property type="taxonomic scope" value="Bacteria"/>
</dbReference>
<keyword evidence="2" id="KW-0067">ATP-binding</keyword>
<dbReference type="PANTHER" id="PTHR43158:SF2">
    <property type="entry name" value="SKFA PEPTIDE EXPORT ATP-BINDING PROTEIN SKFE"/>
    <property type="match status" value="1"/>
</dbReference>
<dbReference type="Gene3D" id="3.40.50.300">
    <property type="entry name" value="P-loop containing nucleotide triphosphate hydrolases"/>
    <property type="match status" value="2"/>
</dbReference>
<proteinExistence type="predicted"/>
<dbReference type="STRING" id="526222.Desal_1143"/>
<dbReference type="EMBL" id="CP001649">
    <property type="protein sequence ID" value="ACS79206.1"/>
    <property type="molecule type" value="Genomic_DNA"/>
</dbReference>
<evidence type="ECO:0000259" key="3">
    <source>
        <dbReference type="PROSITE" id="PS50893"/>
    </source>
</evidence>
<dbReference type="AlphaFoldDB" id="C6C143"/>
<protein>
    <submittedName>
        <fullName evidence="4">ABC transporter related</fullName>
    </submittedName>
</protein>
<evidence type="ECO:0000313" key="5">
    <source>
        <dbReference type="Proteomes" id="UP000002601"/>
    </source>
</evidence>
<dbReference type="Pfam" id="PF00005">
    <property type="entry name" value="ABC_tran"/>
    <property type="match status" value="2"/>
</dbReference>
<dbReference type="HOGENOM" id="CLU_000604_45_2_7"/>
<name>C6C143_MARSD</name>
<evidence type="ECO:0000256" key="2">
    <source>
        <dbReference type="ARBA" id="ARBA00022840"/>
    </source>
</evidence>